<accession>A0A2P2PZG1</accession>
<evidence type="ECO:0000313" key="1">
    <source>
        <dbReference type="EMBL" id="MBX60126.1"/>
    </source>
</evidence>
<name>A0A2P2PZG1_RHIMU</name>
<dbReference type="EMBL" id="GGEC01079642">
    <property type="protein sequence ID" value="MBX60126.1"/>
    <property type="molecule type" value="Transcribed_RNA"/>
</dbReference>
<proteinExistence type="predicted"/>
<reference evidence="1" key="1">
    <citation type="submission" date="2018-02" db="EMBL/GenBank/DDBJ databases">
        <title>Rhizophora mucronata_Transcriptome.</title>
        <authorList>
            <person name="Meera S.P."/>
            <person name="Sreeshan A."/>
            <person name="Augustine A."/>
        </authorList>
    </citation>
    <scope>NUCLEOTIDE SEQUENCE</scope>
    <source>
        <tissue evidence="1">Leaf</tissue>
    </source>
</reference>
<sequence>MLCQKTKKKNQVK</sequence>
<organism evidence="1">
    <name type="scientific">Rhizophora mucronata</name>
    <name type="common">Asiatic mangrove</name>
    <dbReference type="NCBI Taxonomy" id="61149"/>
    <lineage>
        <taxon>Eukaryota</taxon>
        <taxon>Viridiplantae</taxon>
        <taxon>Streptophyta</taxon>
        <taxon>Embryophyta</taxon>
        <taxon>Tracheophyta</taxon>
        <taxon>Spermatophyta</taxon>
        <taxon>Magnoliopsida</taxon>
        <taxon>eudicotyledons</taxon>
        <taxon>Gunneridae</taxon>
        <taxon>Pentapetalae</taxon>
        <taxon>rosids</taxon>
        <taxon>fabids</taxon>
        <taxon>Malpighiales</taxon>
        <taxon>Rhizophoraceae</taxon>
        <taxon>Rhizophora</taxon>
    </lineage>
</organism>
<protein>
    <submittedName>
        <fullName evidence="1">Uncharacterized protein</fullName>
    </submittedName>
</protein>